<reference evidence="2 3" key="1">
    <citation type="submission" date="2018-02" db="EMBL/GenBank/DDBJ databases">
        <title>FDA/CDC Antimicrobial Resistant Isolate Bank Genome Sequencing.</title>
        <authorList>
            <person name="Benahmed F.H."/>
            <person name="Lutgring J.D."/>
            <person name="Yoo B."/>
            <person name="Machado M."/>
            <person name="Brown A."/>
            <person name="McAllister G."/>
            <person name="Perry A."/>
            <person name="Halpin A.L."/>
            <person name="Vavikolanu K."/>
            <person name="Ott S."/>
            <person name="Zhao X."/>
            <person name="Tallon L.J."/>
            <person name="Sadzewicz L."/>
            <person name="Aluvathingal J."/>
            <person name="Nadendla S."/>
            <person name="Voskania-kordi A."/>
            <person name="Simonyan V."/>
            <person name="Patel J."/>
            <person name="Shawar R.M."/>
        </authorList>
    </citation>
    <scope>NUCLEOTIDE SEQUENCE [LARGE SCALE GENOMIC DNA]</scope>
    <source>
        <strain evidence="2 3">AR_0356</strain>
    </source>
</reference>
<evidence type="ECO:0000256" key="1">
    <source>
        <dbReference type="SAM" id="MobiDB-lite"/>
    </source>
</evidence>
<evidence type="ECO:0000313" key="3">
    <source>
        <dbReference type="Proteomes" id="UP000238390"/>
    </source>
</evidence>
<keyword evidence="3" id="KW-1185">Reference proteome</keyword>
<name>A0A2R3J3L0_9PSED</name>
<sequence>MGKAPDRRRIRQPVFKERQTEGVIFRQGRKTNKNGFIP</sequence>
<evidence type="ECO:0000313" key="2">
    <source>
        <dbReference type="EMBL" id="AVK08769.1"/>
    </source>
</evidence>
<proteinExistence type="predicted"/>
<organism evidence="2 3">
    <name type="scientific">Pseudomonas paraeruginosa</name>
    <dbReference type="NCBI Taxonomy" id="2994495"/>
    <lineage>
        <taxon>Bacteria</taxon>
        <taxon>Pseudomonadati</taxon>
        <taxon>Pseudomonadota</taxon>
        <taxon>Gammaproteobacteria</taxon>
        <taxon>Pseudomonadales</taxon>
        <taxon>Pseudomonadaceae</taxon>
        <taxon>Pseudomonas</taxon>
    </lineage>
</organism>
<dbReference type="AlphaFoldDB" id="A0A2R3J3L0"/>
<gene>
    <name evidence="2" type="ORF">CSB93_3357</name>
</gene>
<protein>
    <submittedName>
        <fullName evidence="2">Uncharacterized protein</fullName>
    </submittedName>
</protein>
<dbReference type="Proteomes" id="UP000238390">
    <property type="component" value="Chromosome"/>
</dbReference>
<accession>A0A2R3J3L0</accession>
<feature type="region of interest" description="Disordered" evidence="1">
    <location>
        <begin position="1"/>
        <end position="38"/>
    </location>
</feature>
<dbReference type="EMBL" id="CP027169">
    <property type="protein sequence ID" value="AVK08769.1"/>
    <property type="molecule type" value="Genomic_DNA"/>
</dbReference>